<gene>
    <name evidence="1" type="ORF">IDJ77_10250</name>
</gene>
<dbReference type="RefSeq" id="WP_191188845.1">
    <property type="nucleotide sequence ID" value="NZ_JACWMY010000004.1"/>
</dbReference>
<evidence type="ECO:0008006" key="3">
    <source>
        <dbReference type="Google" id="ProtNLM"/>
    </source>
</evidence>
<protein>
    <recommendedName>
        <fullName evidence="3">Pentapeptide repeat protein</fullName>
    </recommendedName>
</protein>
<dbReference type="Proteomes" id="UP000606600">
    <property type="component" value="Unassembled WGS sequence"/>
</dbReference>
<dbReference type="EMBL" id="JACWMY010000004">
    <property type="protein sequence ID" value="MBD1364190.1"/>
    <property type="molecule type" value="Genomic_DNA"/>
</dbReference>
<evidence type="ECO:0000313" key="2">
    <source>
        <dbReference type="Proteomes" id="UP000606600"/>
    </source>
</evidence>
<comment type="caution">
    <text evidence="1">The sequence shown here is derived from an EMBL/GenBank/DDBJ whole genome shotgun (WGS) entry which is preliminary data.</text>
</comment>
<keyword evidence="2" id="KW-1185">Reference proteome</keyword>
<name>A0ABR7WPE2_9SPHI</name>
<organism evidence="1 2">
    <name type="scientific">Mucilaginibacter pankratovii</name>
    <dbReference type="NCBI Taxonomy" id="2772110"/>
    <lineage>
        <taxon>Bacteria</taxon>
        <taxon>Pseudomonadati</taxon>
        <taxon>Bacteroidota</taxon>
        <taxon>Sphingobacteriia</taxon>
        <taxon>Sphingobacteriales</taxon>
        <taxon>Sphingobacteriaceae</taxon>
        <taxon>Mucilaginibacter</taxon>
    </lineage>
</organism>
<evidence type="ECO:0000313" key="1">
    <source>
        <dbReference type="EMBL" id="MBD1364190.1"/>
    </source>
</evidence>
<proteinExistence type="predicted"/>
<accession>A0ABR7WPE2</accession>
<sequence length="180" mass="20420">MSAQPIHNITAERAMDLIDSGLPLIDVYVSGELKLPGSDDWDKTVVFENCIIERFEAIMVQFSRPVKFINTHFKDCQFIFSYFLQGLNIQNCSFDKALDFSSGGHNKPGYPISVMNNHFTDFVNFFDCQYEAEVEVIGNDFVKGTNIGCKNQLLSFVVAPQIMNNTGKIDLEETEWVRPS</sequence>
<reference evidence="1 2" key="1">
    <citation type="submission" date="2020-09" db="EMBL/GenBank/DDBJ databases">
        <title>Novel species of Mucilaginibacter isolated from a glacier on the Tibetan Plateau.</title>
        <authorList>
            <person name="Liu Q."/>
            <person name="Xin Y.-H."/>
        </authorList>
    </citation>
    <scope>NUCLEOTIDE SEQUENCE [LARGE SCALE GENOMIC DNA]</scope>
    <source>
        <strain evidence="1 2">ZT4R22</strain>
    </source>
</reference>